<keyword evidence="3" id="KW-1185">Reference proteome</keyword>
<dbReference type="HOGENOM" id="CLU_1856546_0_0_1"/>
<dbReference type="OrthoDB" id="10261408at2759"/>
<dbReference type="RefSeq" id="XP_008030055.1">
    <property type="nucleotide sequence ID" value="XM_008031864.1"/>
</dbReference>
<name>R0K167_EXST2</name>
<organism evidence="2 3">
    <name type="scientific">Exserohilum turcicum (strain 28A)</name>
    <name type="common">Northern leaf blight fungus</name>
    <name type="synonym">Setosphaeria turcica</name>
    <dbReference type="NCBI Taxonomy" id="671987"/>
    <lineage>
        <taxon>Eukaryota</taxon>
        <taxon>Fungi</taxon>
        <taxon>Dikarya</taxon>
        <taxon>Ascomycota</taxon>
        <taxon>Pezizomycotina</taxon>
        <taxon>Dothideomycetes</taxon>
        <taxon>Pleosporomycetidae</taxon>
        <taxon>Pleosporales</taxon>
        <taxon>Pleosporineae</taxon>
        <taxon>Pleosporaceae</taxon>
        <taxon>Exserohilum</taxon>
    </lineage>
</organism>
<dbReference type="AlphaFoldDB" id="R0K167"/>
<dbReference type="STRING" id="671987.R0K167"/>
<reference evidence="2 3" key="1">
    <citation type="journal article" date="2012" name="PLoS Pathog.">
        <title>Diverse lifestyles and strategies of plant pathogenesis encoded in the genomes of eighteen Dothideomycetes fungi.</title>
        <authorList>
            <person name="Ohm R.A."/>
            <person name="Feau N."/>
            <person name="Henrissat B."/>
            <person name="Schoch C.L."/>
            <person name="Horwitz B.A."/>
            <person name="Barry K.W."/>
            <person name="Condon B.J."/>
            <person name="Copeland A.C."/>
            <person name="Dhillon B."/>
            <person name="Glaser F."/>
            <person name="Hesse C.N."/>
            <person name="Kosti I."/>
            <person name="LaButti K."/>
            <person name="Lindquist E.A."/>
            <person name="Lucas S."/>
            <person name="Salamov A.A."/>
            <person name="Bradshaw R.E."/>
            <person name="Ciuffetti L."/>
            <person name="Hamelin R.C."/>
            <person name="Kema G.H.J."/>
            <person name="Lawrence C."/>
            <person name="Scott J.A."/>
            <person name="Spatafora J.W."/>
            <person name="Turgeon B.G."/>
            <person name="de Wit P.J.G.M."/>
            <person name="Zhong S."/>
            <person name="Goodwin S.B."/>
            <person name="Grigoriev I.V."/>
        </authorList>
    </citation>
    <scope>NUCLEOTIDE SEQUENCE [LARGE SCALE GENOMIC DNA]</scope>
    <source>
        <strain evidence="3">28A</strain>
    </source>
</reference>
<feature type="region of interest" description="Disordered" evidence="1">
    <location>
        <begin position="64"/>
        <end position="138"/>
    </location>
</feature>
<evidence type="ECO:0000256" key="1">
    <source>
        <dbReference type="SAM" id="MobiDB-lite"/>
    </source>
</evidence>
<feature type="compositionally biased region" description="Low complexity" evidence="1">
    <location>
        <begin position="71"/>
        <end position="89"/>
    </location>
</feature>
<sequence length="138" mass="15144">MVTVLAAVNRRHHDLEQLFELLKSLPYEDAAETLGRIRAGVEPRDIVETITHGSMLMQFASKFRDTKTGTSSSIDKSEASSGSESGNGMEIEETESGTASRSSEEPKHSLDAAQRTRTHEKSTAIPLDRILISDPEDD</sequence>
<evidence type="ECO:0000313" key="2">
    <source>
        <dbReference type="EMBL" id="EOA82132.1"/>
    </source>
</evidence>
<dbReference type="Proteomes" id="UP000016935">
    <property type="component" value="Unassembled WGS sequence"/>
</dbReference>
<dbReference type="GeneID" id="19402660"/>
<gene>
    <name evidence="2" type="ORF">SETTUDRAFT_23375</name>
</gene>
<evidence type="ECO:0000313" key="3">
    <source>
        <dbReference type="Proteomes" id="UP000016935"/>
    </source>
</evidence>
<protein>
    <submittedName>
        <fullName evidence="2">Uncharacterized protein</fullName>
    </submittedName>
</protein>
<reference evidence="2 3" key="2">
    <citation type="journal article" date="2013" name="PLoS Genet.">
        <title>Comparative genome structure, secondary metabolite, and effector coding capacity across Cochliobolus pathogens.</title>
        <authorList>
            <person name="Condon B.J."/>
            <person name="Leng Y."/>
            <person name="Wu D."/>
            <person name="Bushley K.E."/>
            <person name="Ohm R.A."/>
            <person name="Otillar R."/>
            <person name="Martin J."/>
            <person name="Schackwitz W."/>
            <person name="Grimwood J."/>
            <person name="MohdZainudin N."/>
            <person name="Xue C."/>
            <person name="Wang R."/>
            <person name="Manning V.A."/>
            <person name="Dhillon B."/>
            <person name="Tu Z.J."/>
            <person name="Steffenson B.J."/>
            <person name="Salamov A."/>
            <person name="Sun H."/>
            <person name="Lowry S."/>
            <person name="LaButti K."/>
            <person name="Han J."/>
            <person name="Copeland A."/>
            <person name="Lindquist E."/>
            <person name="Barry K."/>
            <person name="Schmutz J."/>
            <person name="Baker S.E."/>
            <person name="Ciuffetti L.M."/>
            <person name="Grigoriev I.V."/>
            <person name="Zhong S."/>
            <person name="Turgeon B.G."/>
        </authorList>
    </citation>
    <scope>NUCLEOTIDE SEQUENCE [LARGE SCALE GENOMIC DNA]</scope>
    <source>
        <strain evidence="3">28A</strain>
    </source>
</reference>
<proteinExistence type="predicted"/>
<dbReference type="EMBL" id="KB908855">
    <property type="protein sequence ID" value="EOA82132.1"/>
    <property type="molecule type" value="Genomic_DNA"/>
</dbReference>
<accession>R0K167</accession>